<dbReference type="AlphaFoldDB" id="A0A6G0VV36"/>
<accession>A0A6G0VV36</accession>
<dbReference type="InterPro" id="IPR005312">
    <property type="entry name" value="DUF1759"/>
</dbReference>
<keyword evidence="2" id="KW-1185">Reference proteome</keyword>
<reference evidence="1 2" key="1">
    <citation type="submission" date="2019-08" db="EMBL/GenBank/DDBJ databases">
        <title>Whole genome of Aphis craccivora.</title>
        <authorList>
            <person name="Voronova N.V."/>
            <person name="Shulinski R.S."/>
            <person name="Bandarenka Y.V."/>
            <person name="Zhorov D.G."/>
            <person name="Warner D."/>
        </authorList>
    </citation>
    <scope>NUCLEOTIDE SEQUENCE [LARGE SCALE GENOMIC DNA]</scope>
    <source>
        <strain evidence="1">180601</strain>
        <tissue evidence="1">Whole Body</tissue>
    </source>
</reference>
<protein>
    <submittedName>
        <fullName evidence="1">Uncharacterized protein</fullName>
    </submittedName>
</protein>
<dbReference type="Pfam" id="PF03564">
    <property type="entry name" value="DUF1759"/>
    <property type="match status" value="1"/>
</dbReference>
<dbReference type="Proteomes" id="UP000478052">
    <property type="component" value="Unassembled WGS sequence"/>
</dbReference>
<dbReference type="OrthoDB" id="5920040at2759"/>
<gene>
    <name evidence="1" type="ORF">FWK35_00029387</name>
</gene>
<proteinExistence type="predicted"/>
<comment type="caution">
    <text evidence="1">The sequence shown here is derived from an EMBL/GenBank/DDBJ whole genome shotgun (WGS) entry which is preliminary data.</text>
</comment>
<dbReference type="EMBL" id="VUJU01012488">
    <property type="protein sequence ID" value="KAF0707555.1"/>
    <property type="molecule type" value="Genomic_DNA"/>
</dbReference>
<evidence type="ECO:0000313" key="2">
    <source>
        <dbReference type="Proteomes" id="UP000478052"/>
    </source>
</evidence>
<evidence type="ECO:0000313" key="1">
    <source>
        <dbReference type="EMBL" id="KAF0707555.1"/>
    </source>
</evidence>
<sequence>MFHTNKKLAPVQRLHYLKSCLEGQAREVIRYENKGAIIQSHIWSLFDTPRVHTASATKLQSLHHHIMSYVNSLRALTQPVGSWDAGLVTLICSRIDSATVGEWQLHYNKKDLPSFIEIESFLLNRIAAYEAGVFNSHKVASNPVPANLIPSSFNKQKLSKFNDKKILFSKYNKSKPNAGLHKRSIKTAR</sequence>
<name>A0A6G0VV36_APHCR</name>
<organism evidence="1 2">
    <name type="scientific">Aphis craccivora</name>
    <name type="common">Cowpea aphid</name>
    <dbReference type="NCBI Taxonomy" id="307492"/>
    <lineage>
        <taxon>Eukaryota</taxon>
        <taxon>Metazoa</taxon>
        <taxon>Ecdysozoa</taxon>
        <taxon>Arthropoda</taxon>
        <taxon>Hexapoda</taxon>
        <taxon>Insecta</taxon>
        <taxon>Pterygota</taxon>
        <taxon>Neoptera</taxon>
        <taxon>Paraneoptera</taxon>
        <taxon>Hemiptera</taxon>
        <taxon>Sternorrhyncha</taxon>
        <taxon>Aphidomorpha</taxon>
        <taxon>Aphidoidea</taxon>
        <taxon>Aphididae</taxon>
        <taxon>Aphidini</taxon>
        <taxon>Aphis</taxon>
        <taxon>Aphis</taxon>
    </lineage>
</organism>